<dbReference type="GO" id="GO:0000822">
    <property type="term" value="F:inositol hexakisphosphate binding"/>
    <property type="evidence" value="ECO:0007669"/>
    <property type="project" value="TreeGrafter"/>
</dbReference>
<dbReference type="Proteomes" id="UP000016933">
    <property type="component" value="Unassembled WGS sequence"/>
</dbReference>
<feature type="region of interest" description="Disordered" evidence="11">
    <location>
        <begin position="98"/>
        <end position="197"/>
    </location>
</feature>
<dbReference type="STRING" id="675120.N1Q0F2"/>
<keyword evidence="7" id="KW-0906">Nuclear pore complex</keyword>
<feature type="compositionally biased region" description="Polar residues" evidence="11">
    <location>
        <begin position="228"/>
        <end position="241"/>
    </location>
</feature>
<dbReference type="PANTHER" id="PTHR12960">
    <property type="entry name" value="GLE-1-RELATED"/>
    <property type="match status" value="1"/>
</dbReference>
<comment type="subcellular location">
    <subcellularLocation>
        <location evidence="1">Nucleus</location>
        <location evidence="1">Nuclear pore complex</location>
    </subcellularLocation>
</comment>
<feature type="region of interest" description="Disordered" evidence="11">
    <location>
        <begin position="218"/>
        <end position="242"/>
    </location>
</feature>
<feature type="compositionally biased region" description="Basic and acidic residues" evidence="11">
    <location>
        <begin position="98"/>
        <end position="144"/>
    </location>
</feature>
<reference evidence="12 13" key="2">
    <citation type="journal article" date="2012" name="PLoS Pathog.">
        <title>Diverse lifestyles and strategies of plant pathogenesis encoded in the genomes of eighteen Dothideomycetes fungi.</title>
        <authorList>
            <person name="Ohm R.A."/>
            <person name="Feau N."/>
            <person name="Henrissat B."/>
            <person name="Schoch C.L."/>
            <person name="Horwitz B.A."/>
            <person name="Barry K.W."/>
            <person name="Condon B.J."/>
            <person name="Copeland A.C."/>
            <person name="Dhillon B."/>
            <person name="Glaser F."/>
            <person name="Hesse C.N."/>
            <person name="Kosti I."/>
            <person name="LaButti K."/>
            <person name="Lindquist E.A."/>
            <person name="Lucas S."/>
            <person name="Salamov A.A."/>
            <person name="Bradshaw R.E."/>
            <person name="Ciuffetti L."/>
            <person name="Hamelin R.C."/>
            <person name="Kema G.H.J."/>
            <person name="Lawrence C."/>
            <person name="Scott J.A."/>
            <person name="Spatafora J.W."/>
            <person name="Turgeon B.G."/>
            <person name="de Wit P.J.G.M."/>
            <person name="Zhong S."/>
            <person name="Goodwin S.B."/>
            <person name="Grigoriev I.V."/>
        </authorList>
    </citation>
    <scope>NUCLEOTIDE SEQUENCE [LARGE SCALE GENOMIC DNA]</scope>
    <source>
        <strain evidence="13">NZE10 / CBS 128990</strain>
    </source>
</reference>
<feature type="compositionally biased region" description="Basic and acidic residues" evidence="11">
    <location>
        <begin position="7"/>
        <end position="23"/>
    </location>
</feature>
<dbReference type="PANTHER" id="PTHR12960:SF0">
    <property type="entry name" value="MRNA EXPORT FACTOR GLE1"/>
    <property type="match status" value="1"/>
</dbReference>
<evidence type="ECO:0000313" key="12">
    <source>
        <dbReference type="EMBL" id="EME49251.1"/>
    </source>
</evidence>
<dbReference type="OMA" id="ILWAKYR"/>
<dbReference type="EMBL" id="KB446535">
    <property type="protein sequence ID" value="EME49251.1"/>
    <property type="molecule type" value="Genomic_DNA"/>
</dbReference>
<evidence type="ECO:0000256" key="9">
    <source>
        <dbReference type="ARBA" id="ARBA00026227"/>
    </source>
</evidence>
<dbReference type="Gene3D" id="1.25.40.510">
    <property type="entry name" value="GLE1-like"/>
    <property type="match status" value="1"/>
</dbReference>
<feature type="compositionally biased region" description="Basic and acidic residues" evidence="11">
    <location>
        <begin position="151"/>
        <end position="180"/>
    </location>
</feature>
<dbReference type="InterPro" id="IPR038506">
    <property type="entry name" value="GLE1-like_sf"/>
</dbReference>
<keyword evidence="6" id="KW-0811">Translocation</keyword>
<proteinExistence type="inferred from homology"/>
<protein>
    <recommendedName>
        <fullName evidence="9">mRNA export factor GLE1</fullName>
    </recommendedName>
    <alternativeName>
        <fullName evidence="10">Nucleoporin GLE1</fullName>
    </alternativeName>
</protein>
<reference evidence="13" key="1">
    <citation type="journal article" date="2012" name="PLoS Genet.">
        <title>The genomes of the fungal plant pathogens Cladosporium fulvum and Dothistroma septosporum reveal adaptation to different hosts and lifestyles but also signatures of common ancestry.</title>
        <authorList>
            <person name="de Wit P.J.G.M."/>
            <person name="van der Burgt A."/>
            <person name="Oekmen B."/>
            <person name="Stergiopoulos I."/>
            <person name="Abd-Elsalam K.A."/>
            <person name="Aerts A.L."/>
            <person name="Bahkali A.H."/>
            <person name="Beenen H.G."/>
            <person name="Chettri P."/>
            <person name="Cox M.P."/>
            <person name="Datema E."/>
            <person name="de Vries R.P."/>
            <person name="Dhillon B."/>
            <person name="Ganley A.R."/>
            <person name="Griffiths S.A."/>
            <person name="Guo Y."/>
            <person name="Hamelin R.C."/>
            <person name="Henrissat B."/>
            <person name="Kabir M.S."/>
            <person name="Jashni M.K."/>
            <person name="Kema G."/>
            <person name="Klaubauf S."/>
            <person name="Lapidus A."/>
            <person name="Levasseur A."/>
            <person name="Lindquist E."/>
            <person name="Mehrabi R."/>
            <person name="Ohm R.A."/>
            <person name="Owen T.J."/>
            <person name="Salamov A."/>
            <person name="Schwelm A."/>
            <person name="Schijlen E."/>
            <person name="Sun H."/>
            <person name="van den Burg H.A."/>
            <person name="van Ham R.C.H.J."/>
            <person name="Zhang S."/>
            <person name="Goodwin S.B."/>
            <person name="Grigoriev I.V."/>
            <person name="Collemare J."/>
            <person name="Bradshaw R.E."/>
        </authorList>
    </citation>
    <scope>NUCLEOTIDE SEQUENCE [LARGE SCALE GENOMIC DNA]</scope>
    <source>
        <strain evidence="13">NZE10 / CBS 128990</strain>
    </source>
</reference>
<dbReference type="Pfam" id="PF07817">
    <property type="entry name" value="GLE1"/>
    <property type="match status" value="2"/>
</dbReference>
<feature type="compositionally biased region" description="Polar residues" evidence="11">
    <location>
        <begin position="28"/>
        <end position="37"/>
    </location>
</feature>
<evidence type="ECO:0000313" key="13">
    <source>
        <dbReference type="Proteomes" id="UP000016933"/>
    </source>
</evidence>
<evidence type="ECO:0000256" key="8">
    <source>
        <dbReference type="ARBA" id="ARBA00023242"/>
    </source>
</evidence>
<feature type="compositionally biased region" description="Low complexity" evidence="11">
    <location>
        <begin position="181"/>
        <end position="197"/>
    </location>
</feature>
<keyword evidence="13" id="KW-1185">Reference proteome</keyword>
<dbReference type="GO" id="GO:0005737">
    <property type="term" value="C:cytoplasm"/>
    <property type="evidence" value="ECO:0007669"/>
    <property type="project" value="TreeGrafter"/>
</dbReference>
<organism evidence="12 13">
    <name type="scientific">Dothistroma septosporum (strain NZE10 / CBS 128990)</name>
    <name type="common">Red band needle blight fungus</name>
    <name type="synonym">Mycosphaerella pini</name>
    <dbReference type="NCBI Taxonomy" id="675120"/>
    <lineage>
        <taxon>Eukaryota</taxon>
        <taxon>Fungi</taxon>
        <taxon>Dikarya</taxon>
        <taxon>Ascomycota</taxon>
        <taxon>Pezizomycotina</taxon>
        <taxon>Dothideomycetes</taxon>
        <taxon>Dothideomycetidae</taxon>
        <taxon>Mycosphaerellales</taxon>
        <taxon>Mycosphaerellaceae</taxon>
        <taxon>Dothistroma</taxon>
    </lineage>
</organism>
<evidence type="ECO:0000256" key="1">
    <source>
        <dbReference type="ARBA" id="ARBA00004567"/>
    </source>
</evidence>
<dbReference type="InterPro" id="IPR012476">
    <property type="entry name" value="GLE1"/>
</dbReference>
<dbReference type="GO" id="GO:0031369">
    <property type="term" value="F:translation initiation factor binding"/>
    <property type="evidence" value="ECO:0007669"/>
    <property type="project" value="TreeGrafter"/>
</dbReference>
<keyword evidence="4" id="KW-0509">mRNA transport</keyword>
<dbReference type="GO" id="GO:0044614">
    <property type="term" value="C:nuclear pore cytoplasmic filaments"/>
    <property type="evidence" value="ECO:0007669"/>
    <property type="project" value="TreeGrafter"/>
</dbReference>
<keyword evidence="5" id="KW-0653">Protein transport</keyword>
<keyword evidence="3" id="KW-0813">Transport</keyword>
<evidence type="ECO:0000256" key="10">
    <source>
        <dbReference type="ARBA" id="ARBA00029983"/>
    </source>
</evidence>
<dbReference type="GO" id="GO:0015031">
    <property type="term" value="P:protein transport"/>
    <property type="evidence" value="ECO:0007669"/>
    <property type="project" value="UniProtKB-KW"/>
</dbReference>
<accession>N1Q0F2</accession>
<comment type="similarity">
    <text evidence="2">Belongs to the GLE1 family.</text>
</comment>
<evidence type="ECO:0000256" key="5">
    <source>
        <dbReference type="ARBA" id="ARBA00022927"/>
    </source>
</evidence>
<evidence type="ECO:0000256" key="4">
    <source>
        <dbReference type="ARBA" id="ARBA00022816"/>
    </source>
</evidence>
<dbReference type="OrthoDB" id="420884at2759"/>
<evidence type="ECO:0000256" key="6">
    <source>
        <dbReference type="ARBA" id="ARBA00023010"/>
    </source>
</evidence>
<keyword evidence="8" id="KW-0539">Nucleus</keyword>
<sequence length="559" mass="62306">MVSPYRQSEHSRANPARHTDGLHRPLRGSSNTSSSTLLDELSQLLIDDDRAFRKELDEQALKQQKLHVEALEKALAQHEAVRRSAEQMHERIQIEIEAERKRQEAEAQRELDEARRKAAEEERQREEERQARESAVKRQQEESARTAAAKKQQEEKAEQARQKVAKGKEEAERKAREQAEAQKVAQQQMAESEKQAAAGSAASNAAAAAPAVQATLLQPNGTGAVGPSATQSRPTSAQSLPNGVVTARVEREATHRAYRAIHQSLKEVRAHIKELGDKNSNFRELMAGARREMSQTVGQLNVANKTINTQKTRKIKALLETAIKMDGPKINGSLFLHPALEEQIDVPLTFIYLVNVFAKKILASLDNELQGKPAVERAACADPMGIMVAQIFAVPDFHVKDRSLIDIFWAKFHVVCPMLFGLPYDPDEKGIKGAGVGAYGAGFAAVTLRDFSSSPRRNPAPNRIFWEAIARILNMPPTMQGRSQYEILTSFLSPGFVERFIKFYGQAAIVVLKKTLDDFPKWVMDNSQNQQGRGYALRKYATGLQAMRAHLNTSLRLSL</sequence>
<name>N1Q0F2_DOTSN</name>
<dbReference type="HOGENOM" id="CLU_018821_1_0_1"/>
<evidence type="ECO:0000256" key="2">
    <source>
        <dbReference type="ARBA" id="ARBA00011056"/>
    </source>
</evidence>
<feature type="region of interest" description="Disordered" evidence="11">
    <location>
        <begin position="1"/>
        <end position="37"/>
    </location>
</feature>
<gene>
    <name evidence="12" type="ORF">DOTSEDRAFT_68124</name>
</gene>
<dbReference type="eggNOG" id="KOG2412">
    <property type="taxonomic scope" value="Eukaryota"/>
</dbReference>
<evidence type="ECO:0000256" key="7">
    <source>
        <dbReference type="ARBA" id="ARBA00023132"/>
    </source>
</evidence>
<evidence type="ECO:0000256" key="3">
    <source>
        <dbReference type="ARBA" id="ARBA00022448"/>
    </source>
</evidence>
<dbReference type="GO" id="GO:0016973">
    <property type="term" value="P:poly(A)+ mRNA export from nucleus"/>
    <property type="evidence" value="ECO:0007669"/>
    <property type="project" value="InterPro"/>
</dbReference>
<evidence type="ECO:0000256" key="11">
    <source>
        <dbReference type="SAM" id="MobiDB-lite"/>
    </source>
</evidence>
<dbReference type="AlphaFoldDB" id="N1Q0F2"/>
<dbReference type="GO" id="GO:0005543">
    <property type="term" value="F:phospholipid binding"/>
    <property type="evidence" value="ECO:0007669"/>
    <property type="project" value="TreeGrafter"/>
</dbReference>